<dbReference type="Gene3D" id="3.30.70.360">
    <property type="match status" value="1"/>
</dbReference>
<comment type="caution">
    <text evidence="8">The sequence shown here is derived from an EMBL/GenBank/DDBJ whole genome shotgun (WGS) entry which is preliminary data.</text>
</comment>
<evidence type="ECO:0000256" key="1">
    <source>
        <dbReference type="ARBA" id="ARBA00006247"/>
    </source>
</evidence>
<evidence type="ECO:0000256" key="6">
    <source>
        <dbReference type="SAM" id="SignalP"/>
    </source>
</evidence>
<dbReference type="Gene3D" id="1.10.150.900">
    <property type="match status" value="1"/>
</dbReference>
<evidence type="ECO:0000256" key="3">
    <source>
        <dbReference type="ARBA" id="ARBA00022723"/>
    </source>
</evidence>
<keyword evidence="9" id="KW-1185">Reference proteome</keyword>
<feature type="domain" description="Peptidase M20 dimerisation" evidence="7">
    <location>
        <begin position="234"/>
        <end position="378"/>
    </location>
</feature>
<gene>
    <name evidence="8" type="ORF">ACFFJH_16910</name>
</gene>
<keyword evidence="6" id="KW-0732">Signal</keyword>
<feature type="signal peptide" evidence="6">
    <location>
        <begin position="1"/>
        <end position="28"/>
    </location>
</feature>
<dbReference type="SUPFAM" id="SSF53187">
    <property type="entry name" value="Zn-dependent exopeptidases"/>
    <property type="match status" value="1"/>
</dbReference>
<name>A0ABV6II38_9BURK</name>
<organism evidence="8 9">
    <name type="scientific">Undibacterium danionis</name>
    <dbReference type="NCBI Taxonomy" id="1812100"/>
    <lineage>
        <taxon>Bacteria</taxon>
        <taxon>Pseudomonadati</taxon>
        <taxon>Pseudomonadota</taxon>
        <taxon>Betaproteobacteria</taxon>
        <taxon>Burkholderiales</taxon>
        <taxon>Oxalobacteraceae</taxon>
        <taxon>Undibacterium</taxon>
    </lineage>
</organism>
<sequence length="481" mass="52008">MPFRPQFSLLASSVASAMLVLATSNAAAQSAAPVSLTTEQKQLRSIYQELVEINTTDSVGSCTAASKAMAARLKKGGFSDVEMQIIVPPGAPKKGNLIARLKANGAVTKKPLLLLAHIDVVEAKREDWVRDPFKLVEENGFFYARGSSDDKPMAAIFVANMIRYKQEQLKTNRDLILALTCDEELVPAKYNGVEYLLKNHRALIDAEIALNEGGGGSLDKSGKPVRHGIQAGEKIFQTFSLEVTNSGGHSSVPRKDNAIYKLSDGLSRLGKFDFPFRLTPTTRGFFDTMSNLETGQLAADMKGILRDPVDTDALARLSAATPFYNASLRTTCVATMVNAGHAANALPQRAQANVNCRILPGETVEQTQATLQMVMADADIKITPVGTATVSPAQPLHPELMKAVTDLTNQMWPGIPVVPTMSPGGTDGRFLNNAGIWTYGVSGIFHYPEGSNAHGLNERLPVKSLYEGQQFLYDLAKRLSQ</sequence>
<keyword evidence="2" id="KW-0645">Protease</keyword>
<evidence type="ECO:0000256" key="2">
    <source>
        <dbReference type="ARBA" id="ARBA00022670"/>
    </source>
</evidence>
<reference evidence="8 9" key="1">
    <citation type="submission" date="2024-09" db="EMBL/GenBank/DDBJ databases">
        <authorList>
            <person name="Sun Q."/>
            <person name="Mori K."/>
        </authorList>
    </citation>
    <scope>NUCLEOTIDE SEQUENCE [LARGE SCALE GENOMIC DNA]</scope>
    <source>
        <strain evidence="8 9">CCM 8677</strain>
    </source>
</reference>
<dbReference type="InterPro" id="IPR011650">
    <property type="entry name" value="Peptidase_M20_dimer"/>
</dbReference>
<dbReference type="PANTHER" id="PTHR45962">
    <property type="entry name" value="N-FATTY-ACYL-AMINO ACID SYNTHASE/HYDROLASE PM20D1"/>
    <property type="match status" value="1"/>
</dbReference>
<dbReference type="EMBL" id="JBHLXJ010000018">
    <property type="protein sequence ID" value="MFC0351504.1"/>
    <property type="molecule type" value="Genomic_DNA"/>
</dbReference>
<dbReference type="Pfam" id="PF07687">
    <property type="entry name" value="M20_dimer"/>
    <property type="match status" value="1"/>
</dbReference>
<dbReference type="Pfam" id="PF01546">
    <property type="entry name" value="Peptidase_M20"/>
    <property type="match status" value="1"/>
</dbReference>
<keyword evidence="5" id="KW-0862">Zinc</keyword>
<dbReference type="InterPro" id="IPR001261">
    <property type="entry name" value="ArgE/DapE_CS"/>
</dbReference>
<feature type="chain" id="PRO_5046005129" evidence="6">
    <location>
        <begin position="29"/>
        <end position="481"/>
    </location>
</feature>
<dbReference type="RefSeq" id="WP_390214119.1">
    <property type="nucleotide sequence ID" value="NZ_JBHLXJ010000018.1"/>
</dbReference>
<evidence type="ECO:0000256" key="4">
    <source>
        <dbReference type="ARBA" id="ARBA00022801"/>
    </source>
</evidence>
<comment type="similarity">
    <text evidence="1">Belongs to the peptidase M20A family.</text>
</comment>
<evidence type="ECO:0000313" key="9">
    <source>
        <dbReference type="Proteomes" id="UP001589844"/>
    </source>
</evidence>
<evidence type="ECO:0000313" key="8">
    <source>
        <dbReference type="EMBL" id="MFC0351504.1"/>
    </source>
</evidence>
<dbReference type="InterPro" id="IPR036264">
    <property type="entry name" value="Bact_exopeptidase_dim_dom"/>
</dbReference>
<evidence type="ECO:0000259" key="7">
    <source>
        <dbReference type="Pfam" id="PF07687"/>
    </source>
</evidence>
<dbReference type="NCBIfam" id="NF006596">
    <property type="entry name" value="PRK09133.1"/>
    <property type="match status" value="1"/>
</dbReference>
<proteinExistence type="inferred from homology"/>
<accession>A0ABV6II38</accession>
<evidence type="ECO:0000256" key="5">
    <source>
        <dbReference type="ARBA" id="ARBA00022833"/>
    </source>
</evidence>
<dbReference type="SUPFAM" id="SSF55031">
    <property type="entry name" value="Bacterial exopeptidase dimerisation domain"/>
    <property type="match status" value="1"/>
</dbReference>
<dbReference type="InterPro" id="IPR002933">
    <property type="entry name" value="Peptidase_M20"/>
</dbReference>
<dbReference type="PANTHER" id="PTHR45962:SF1">
    <property type="entry name" value="N-FATTY-ACYL-AMINO ACID SYNTHASE_HYDROLASE PM20D1"/>
    <property type="match status" value="1"/>
</dbReference>
<dbReference type="Gene3D" id="3.40.630.10">
    <property type="entry name" value="Zn peptidases"/>
    <property type="match status" value="1"/>
</dbReference>
<dbReference type="Proteomes" id="UP001589844">
    <property type="component" value="Unassembled WGS sequence"/>
</dbReference>
<dbReference type="InterPro" id="IPR047177">
    <property type="entry name" value="Pept_M20A"/>
</dbReference>
<keyword evidence="3" id="KW-0479">Metal-binding</keyword>
<protein>
    <submittedName>
        <fullName evidence="8">M20/M25/M40 family metallo-hydrolase</fullName>
    </submittedName>
</protein>
<keyword evidence="4" id="KW-0378">Hydrolase</keyword>
<dbReference type="PROSITE" id="PS00758">
    <property type="entry name" value="ARGE_DAPE_CPG2_1"/>
    <property type="match status" value="1"/>
</dbReference>